<sequence length="93" mass="10890">MKIINVALHVKPEMTSQYEAFVNKLVVCSSKETGNEFYGHFKSLINDNDYEIIEHWKNQAAVESHNKTPHFQNFLDHINDYLTSAPEITRMDY</sequence>
<dbReference type="STRING" id="1291743.LOSG293_040750"/>
<dbReference type="AlphaFoldDB" id="A0A081BH11"/>
<protein>
    <submittedName>
        <fullName evidence="2">Antibiotic biosynthesis monooxygenase subfamily</fullName>
    </submittedName>
</protein>
<dbReference type="Gene3D" id="3.30.70.100">
    <property type="match status" value="1"/>
</dbReference>
<dbReference type="InterPro" id="IPR050744">
    <property type="entry name" value="AI-2_Isomerase_LsrG"/>
</dbReference>
<keyword evidence="3" id="KW-1185">Reference proteome</keyword>
<evidence type="ECO:0000259" key="1">
    <source>
        <dbReference type="PROSITE" id="PS51725"/>
    </source>
</evidence>
<dbReference type="Proteomes" id="UP000028700">
    <property type="component" value="Unassembled WGS sequence"/>
</dbReference>
<proteinExistence type="predicted"/>
<dbReference type="PANTHER" id="PTHR33336">
    <property type="entry name" value="QUINOL MONOOXYGENASE YGIN-RELATED"/>
    <property type="match status" value="1"/>
</dbReference>
<dbReference type="Pfam" id="PF03992">
    <property type="entry name" value="ABM"/>
    <property type="match status" value="1"/>
</dbReference>
<dbReference type="PROSITE" id="PS51725">
    <property type="entry name" value="ABM"/>
    <property type="match status" value="1"/>
</dbReference>
<reference evidence="2" key="1">
    <citation type="journal article" date="2014" name="Genome Announc.">
        <title>Draft Genome Sequence of Lactobacillus oryzae Strain SG293T.</title>
        <authorList>
            <person name="Tanizawa Y."/>
            <person name="Fujisawa T."/>
            <person name="Mochizuki T."/>
            <person name="Kaminuma E."/>
            <person name="Nakamura Y."/>
            <person name="Tohno M."/>
        </authorList>
    </citation>
    <scope>NUCLEOTIDE SEQUENCE [LARGE SCALE GENOMIC DNA]</scope>
    <source>
        <strain evidence="2">SG293</strain>
    </source>
</reference>
<dbReference type="EMBL" id="BBJM01000004">
    <property type="protein sequence ID" value="GAK47329.1"/>
    <property type="molecule type" value="Genomic_DNA"/>
</dbReference>
<dbReference type="SUPFAM" id="SSF54909">
    <property type="entry name" value="Dimeric alpha+beta barrel"/>
    <property type="match status" value="1"/>
</dbReference>
<keyword evidence="2" id="KW-0503">Monooxygenase</keyword>
<dbReference type="InterPro" id="IPR011008">
    <property type="entry name" value="Dimeric_a/b-barrel"/>
</dbReference>
<name>A0A081BH11_9LACO</name>
<comment type="caution">
    <text evidence="2">The sequence shown here is derived from an EMBL/GenBank/DDBJ whole genome shotgun (WGS) entry which is preliminary data.</text>
</comment>
<gene>
    <name evidence="2" type="ORF">LOSG293_040750</name>
</gene>
<evidence type="ECO:0000313" key="3">
    <source>
        <dbReference type="Proteomes" id="UP000028700"/>
    </source>
</evidence>
<dbReference type="PANTHER" id="PTHR33336:SF3">
    <property type="entry name" value="ABM DOMAIN-CONTAINING PROTEIN"/>
    <property type="match status" value="1"/>
</dbReference>
<dbReference type="GO" id="GO:0004497">
    <property type="term" value="F:monooxygenase activity"/>
    <property type="evidence" value="ECO:0007669"/>
    <property type="project" value="UniProtKB-KW"/>
</dbReference>
<dbReference type="InterPro" id="IPR007138">
    <property type="entry name" value="ABM_dom"/>
</dbReference>
<keyword evidence="2" id="KW-0560">Oxidoreductase</keyword>
<dbReference type="RefSeq" id="WP_034526450.1">
    <property type="nucleotide sequence ID" value="NZ_BBAZ01000004.1"/>
</dbReference>
<feature type="domain" description="ABM" evidence="1">
    <location>
        <begin position="2"/>
        <end position="91"/>
    </location>
</feature>
<organism evidence="2 3">
    <name type="scientific">Secundilactobacillus oryzae JCM 18671</name>
    <dbReference type="NCBI Taxonomy" id="1291743"/>
    <lineage>
        <taxon>Bacteria</taxon>
        <taxon>Bacillati</taxon>
        <taxon>Bacillota</taxon>
        <taxon>Bacilli</taxon>
        <taxon>Lactobacillales</taxon>
        <taxon>Lactobacillaceae</taxon>
        <taxon>Secundilactobacillus</taxon>
    </lineage>
</organism>
<accession>A0A081BH11</accession>
<dbReference type="eggNOG" id="COG1359">
    <property type="taxonomic scope" value="Bacteria"/>
</dbReference>
<evidence type="ECO:0000313" key="2">
    <source>
        <dbReference type="EMBL" id="GAK47329.1"/>
    </source>
</evidence>
<dbReference type="OrthoDB" id="287932at2"/>